<dbReference type="Gene3D" id="3.30.1370.10">
    <property type="entry name" value="K Homology domain, type 1"/>
    <property type="match status" value="1"/>
</dbReference>
<dbReference type="Pfam" id="PF00013">
    <property type="entry name" value="KH_1"/>
    <property type="match status" value="1"/>
</dbReference>
<dbReference type="GeneTree" id="ENSGT00940000166206"/>
<sequence>MDAIKEGPERSMSPGRVVALAAGLSIGAGVGYMVYRHLSSTSISATSQLVSCEESTMTLPLDVYRNMSRHQATFLDTARERSGAHVQVMPATGGPCPQTAVGLLLRGSPEQILMAKCVLGNLVTDCEPATEVLEVPQTAFGRIIGRGGESLKLITQTTGARVVCPRERRQDPGAMGKVTITGTHQEVQQAKELILEKVRDDTTVRRKICQSSALRLKRGPHDLQAPKCEDAEPQPPGPAVNHNNNNGPCSLKPEELALSLQSNKPGNKEEKPEELALSLQSNKPGYKDENPEELASPDSLSEVSKFEIPSPDLSFQPDEHLEVYVSASENPSHFWIQILGVRSLQLDKLTEEMSRLYAAGTPSEHMIESIVVGDIVAAPYRDHCTWNRARVLGLHGSGLVDLYYVDFGDNQDLPKDSLRSMRSDFLSLPFQAIECSLAEVQPADEAWTEAALDDFEKLTYCAEWRPLRAKLCSYSHSEVCTWPSMKLYDNSQGKAVDLGEELIRLGHAVSCQDSGSAGGDAENLGSLQRMLDDVIGASSELSLSCISLSEVASISGSVDDTIDDELF</sequence>
<dbReference type="Pfam" id="PF00567">
    <property type="entry name" value="TUDOR"/>
    <property type="match status" value="1"/>
</dbReference>
<dbReference type="Proteomes" id="UP000694546">
    <property type="component" value="Chromosome 18"/>
</dbReference>
<dbReference type="RefSeq" id="XP_030196579.1">
    <property type="nucleotide sequence ID" value="XM_030340719.1"/>
</dbReference>
<dbReference type="InterPro" id="IPR004088">
    <property type="entry name" value="KH_dom_type_1"/>
</dbReference>
<dbReference type="GO" id="GO:0003723">
    <property type="term" value="F:RNA binding"/>
    <property type="evidence" value="ECO:0007669"/>
    <property type="project" value="UniProtKB-UniRule"/>
</dbReference>
<reference evidence="5" key="1">
    <citation type="submission" date="2025-08" db="UniProtKB">
        <authorList>
            <consortium name="Ensembl"/>
        </authorList>
    </citation>
    <scope>IDENTIFICATION</scope>
</reference>
<gene>
    <name evidence="5" type="primary">tdrkh</name>
</gene>
<accession>A0A8C4ZAV8</accession>
<evidence type="ECO:0000313" key="5">
    <source>
        <dbReference type="Ensembl" id="ENSGMOP00000009946.2"/>
    </source>
</evidence>
<dbReference type="SUPFAM" id="SSF54791">
    <property type="entry name" value="Eukaryotic type KH-domain (KH-domain type I)"/>
    <property type="match status" value="1"/>
</dbReference>
<dbReference type="InterPro" id="IPR004087">
    <property type="entry name" value="KH_dom"/>
</dbReference>
<feature type="domain" description="Tudor" evidence="4">
    <location>
        <begin position="369"/>
        <end position="428"/>
    </location>
</feature>
<dbReference type="PROSITE" id="PS50304">
    <property type="entry name" value="TUDOR"/>
    <property type="match status" value="1"/>
</dbReference>
<dbReference type="PANTHER" id="PTHR22948">
    <property type="entry name" value="TUDOR DOMAIN CONTAINING PROTEIN"/>
    <property type="match status" value="1"/>
</dbReference>
<keyword evidence="3" id="KW-0472">Membrane</keyword>
<dbReference type="RefSeq" id="XP_030196578.1">
    <property type="nucleotide sequence ID" value="XM_030340718.1"/>
</dbReference>
<dbReference type="InterPro" id="IPR035437">
    <property type="entry name" value="SNase_OB-fold_sf"/>
</dbReference>
<feature type="region of interest" description="Disordered" evidence="2">
    <location>
        <begin position="220"/>
        <end position="300"/>
    </location>
</feature>
<evidence type="ECO:0000256" key="2">
    <source>
        <dbReference type="SAM" id="MobiDB-lite"/>
    </source>
</evidence>
<reference evidence="5" key="2">
    <citation type="submission" date="2025-09" db="UniProtKB">
        <authorList>
            <consortium name="Ensembl"/>
        </authorList>
    </citation>
    <scope>IDENTIFICATION</scope>
</reference>
<keyword evidence="1" id="KW-0694">RNA-binding</keyword>
<proteinExistence type="predicted"/>
<dbReference type="GO" id="GO:0005739">
    <property type="term" value="C:mitochondrion"/>
    <property type="evidence" value="ECO:0007669"/>
    <property type="project" value="UniProtKB-ARBA"/>
</dbReference>
<dbReference type="InterPro" id="IPR050621">
    <property type="entry name" value="Tudor_domain_containing"/>
</dbReference>
<dbReference type="GO" id="GO:0043186">
    <property type="term" value="C:P granule"/>
    <property type="evidence" value="ECO:0007669"/>
    <property type="project" value="TreeGrafter"/>
</dbReference>
<evidence type="ECO:0000259" key="4">
    <source>
        <dbReference type="PROSITE" id="PS50304"/>
    </source>
</evidence>
<dbReference type="GeneID" id="115531449"/>
<evidence type="ECO:0000313" key="6">
    <source>
        <dbReference type="Proteomes" id="UP000694546"/>
    </source>
</evidence>
<dbReference type="GO" id="GO:0007283">
    <property type="term" value="P:spermatogenesis"/>
    <property type="evidence" value="ECO:0007669"/>
    <property type="project" value="TreeGrafter"/>
</dbReference>
<protein>
    <submittedName>
        <fullName evidence="5">Tudor and KH domain containing</fullName>
    </submittedName>
</protein>
<dbReference type="Gene3D" id="2.30.30.140">
    <property type="match status" value="1"/>
</dbReference>
<dbReference type="SMART" id="SM00333">
    <property type="entry name" value="TUDOR"/>
    <property type="match status" value="1"/>
</dbReference>
<evidence type="ECO:0000256" key="1">
    <source>
        <dbReference type="PROSITE-ProRule" id="PRU00117"/>
    </source>
</evidence>
<dbReference type="InterPro" id="IPR002999">
    <property type="entry name" value="Tudor"/>
</dbReference>
<name>A0A8C4ZAV8_GADMO</name>
<evidence type="ECO:0000256" key="3">
    <source>
        <dbReference type="SAM" id="Phobius"/>
    </source>
</evidence>
<feature type="transmembrane region" description="Helical" evidence="3">
    <location>
        <begin position="17"/>
        <end position="35"/>
    </location>
</feature>
<dbReference type="GO" id="GO:0030719">
    <property type="term" value="P:P granule organization"/>
    <property type="evidence" value="ECO:0007669"/>
    <property type="project" value="TreeGrafter"/>
</dbReference>
<dbReference type="Ensembl" id="ENSGMOT00000010214.2">
    <property type="protein sequence ID" value="ENSGMOP00000009946.2"/>
    <property type="gene ID" value="ENSGMOG00000009304.2"/>
</dbReference>
<keyword evidence="3" id="KW-0812">Transmembrane</keyword>
<dbReference type="SMART" id="SM00322">
    <property type="entry name" value="KH"/>
    <property type="match status" value="1"/>
</dbReference>
<dbReference type="InterPro" id="IPR036612">
    <property type="entry name" value="KH_dom_type_1_sf"/>
</dbReference>
<dbReference type="OMA" id="NMVQEMT"/>
<dbReference type="SUPFAM" id="SSF63748">
    <property type="entry name" value="Tudor/PWWP/MBT"/>
    <property type="match status" value="1"/>
</dbReference>
<organism evidence="5 6">
    <name type="scientific">Gadus morhua</name>
    <name type="common">Atlantic cod</name>
    <dbReference type="NCBI Taxonomy" id="8049"/>
    <lineage>
        <taxon>Eukaryota</taxon>
        <taxon>Metazoa</taxon>
        <taxon>Chordata</taxon>
        <taxon>Craniata</taxon>
        <taxon>Vertebrata</taxon>
        <taxon>Euteleostomi</taxon>
        <taxon>Actinopterygii</taxon>
        <taxon>Neopterygii</taxon>
        <taxon>Teleostei</taxon>
        <taxon>Neoteleostei</taxon>
        <taxon>Acanthomorphata</taxon>
        <taxon>Zeiogadaria</taxon>
        <taxon>Gadariae</taxon>
        <taxon>Gadiformes</taxon>
        <taxon>Gadoidei</taxon>
        <taxon>Gadidae</taxon>
        <taxon>Gadus</taxon>
    </lineage>
</organism>
<dbReference type="PANTHER" id="PTHR22948:SF18">
    <property type="entry name" value="TUDOR AND KH DOMAIN-CONTAINING PROTEIN"/>
    <property type="match status" value="1"/>
</dbReference>
<keyword evidence="6" id="KW-1185">Reference proteome</keyword>
<dbReference type="AlphaFoldDB" id="A0A8C4ZAV8"/>
<keyword evidence="3" id="KW-1133">Transmembrane helix</keyword>
<dbReference type="PROSITE" id="PS50084">
    <property type="entry name" value="KH_TYPE_1"/>
    <property type="match status" value="1"/>
</dbReference>
<dbReference type="Gene3D" id="2.40.50.90">
    <property type="match status" value="1"/>
</dbReference>
<dbReference type="GO" id="GO:0034587">
    <property type="term" value="P:piRNA processing"/>
    <property type="evidence" value="ECO:0007669"/>
    <property type="project" value="TreeGrafter"/>
</dbReference>